<gene>
    <name evidence="2" type="ORF">H257_09166</name>
</gene>
<reference evidence="2" key="1">
    <citation type="submission" date="2013-12" db="EMBL/GenBank/DDBJ databases">
        <title>The Genome Sequence of Aphanomyces astaci APO3.</title>
        <authorList>
            <consortium name="The Broad Institute Genomics Platform"/>
            <person name="Russ C."/>
            <person name="Tyler B."/>
            <person name="van West P."/>
            <person name="Dieguez-Uribeondo J."/>
            <person name="Young S.K."/>
            <person name="Zeng Q."/>
            <person name="Gargeya S."/>
            <person name="Fitzgerald M."/>
            <person name="Abouelleil A."/>
            <person name="Alvarado L."/>
            <person name="Chapman S.B."/>
            <person name="Gainer-Dewar J."/>
            <person name="Goldberg J."/>
            <person name="Griggs A."/>
            <person name="Gujja S."/>
            <person name="Hansen M."/>
            <person name="Howarth C."/>
            <person name="Imamovic A."/>
            <person name="Ireland A."/>
            <person name="Larimer J."/>
            <person name="McCowan C."/>
            <person name="Murphy C."/>
            <person name="Pearson M."/>
            <person name="Poon T.W."/>
            <person name="Priest M."/>
            <person name="Roberts A."/>
            <person name="Saif S."/>
            <person name="Shea T."/>
            <person name="Sykes S."/>
            <person name="Wortman J."/>
            <person name="Nusbaum C."/>
            <person name="Birren B."/>
        </authorList>
    </citation>
    <scope>NUCLEOTIDE SEQUENCE [LARGE SCALE GENOMIC DNA]</scope>
    <source>
        <strain evidence="2">APO3</strain>
    </source>
</reference>
<dbReference type="PANTHER" id="PTHR15922">
    <property type="entry name" value="NEUROBLASTOMA-AMPLIFIED SEQUENCE"/>
    <property type="match status" value="1"/>
</dbReference>
<dbReference type="VEuPathDB" id="FungiDB:H257_09166"/>
<dbReference type="STRING" id="112090.W4GCM3"/>
<feature type="region of interest" description="Disordered" evidence="1">
    <location>
        <begin position="872"/>
        <end position="898"/>
    </location>
</feature>
<dbReference type="SUPFAM" id="SSF50978">
    <property type="entry name" value="WD40 repeat-like"/>
    <property type="match status" value="1"/>
</dbReference>
<dbReference type="GeneID" id="20811162"/>
<dbReference type="GO" id="GO:0000149">
    <property type="term" value="F:SNARE binding"/>
    <property type="evidence" value="ECO:0007669"/>
    <property type="project" value="TreeGrafter"/>
</dbReference>
<dbReference type="OrthoDB" id="27490at2759"/>
<evidence type="ECO:0000256" key="1">
    <source>
        <dbReference type="SAM" id="MobiDB-lite"/>
    </source>
</evidence>
<dbReference type="PANTHER" id="PTHR15922:SF2">
    <property type="entry name" value="NBAS SUBUNIT OF NRZ TETHERING COMPLEX"/>
    <property type="match status" value="1"/>
</dbReference>
<proteinExistence type="predicted"/>
<dbReference type="EMBL" id="KI913135">
    <property type="protein sequence ID" value="ETV76688.1"/>
    <property type="molecule type" value="Genomic_DNA"/>
</dbReference>
<dbReference type="GO" id="GO:0006890">
    <property type="term" value="P:retrograde vesicle-mediated transport, Golgi to endoplasmic reticulum"/>
    <property type="evidence" value="ECO:0007669"/>
    <property type="project" value="TreeGrafter"/>
</dbReference>
<name>W4GCM3_APHAT</name>
<protein>
    <submittedName>
        <fullName evidence="2">Uncharacterized protein</fullName>
    </submittedName>
</protein>
<dbReference type="GO" id="GO:0070939">
    <property type="term" value="C:Dsl1/NZR complex"/>
    <property type="evidence" value="ECO:0007669"/>
    <property type="project" value="TreeGrafter"/>
</dbReference>
<dbReference type="RefSeq" id="XP_009833601.1">
    <property type="nucleotide sequence ID" value="XM_009835299.1"/>
</dbReference>
<dbReference type="InterPro" id="IPR036322">
    <property type="entry name" value="WD40_repeat_dom_sf"/>
</dbReference>
<evidence type="ECO:0000313" key="2">
    <source>
        <dbReference type="EMBL" id="ETV76688.1"/>
    </source>
</evidence>
<organism evidence="2">
    <name type="scientific">Aphanomyces astaci</name>
    <name type="common">Crayfish plague agent</name>
    <dbReference type="NCBI Taxonomy" id="112090"/>
    <lineage>
        <taxon>Eukaryota</taxon>
        <taxon>Sar</taxon>
        <taxon>Stramenopiles</taxon>
        <taxon>Oomycota</taxon>
        <taxon>Saprolegniomycetes</taxon>
        <taxon>Saprolegniales</taxon>
        <taxon>Verrucalvaceae</taxon>
        <taxon>Aphanomyces</taxon>
    </lineage>
</organism>
<accession>W4GCM3</accession>
<sequence>MVTMAKSCVLLQDAEVISLPCDPSSASLSPDGMVVTGWTSGNTLHAYYGGEAILSRAVDLPSSAWKSFLVKSRVASASLFEFVLLVVCIDGSVCRVRVQSAHDTIQLLAQVSQSHPTLTACDVCDNGRLLVLAGGIRSNAKDMEHGSTLSIWNVLDESAELLHYSTVLAHDKLVMDAVPAAAAPSSWWSLLSGAEQLYPGYIQDIAISPDNTLVALRDSSGHVSIRQVDTCATLVPWSLVGGFPIVSLTWFHTHTLVVAATTAAAPFLCCVQGDKLMISSPPSSDVSPSASATVSHALTNNSSTGDGVFYHLFCPLNNNETTTTWALVEFQDVPVEVVFASRVSQGRWDDALELARVHPAAALDADVVHKAAWVAFVQSAATSTSAQLEQVLRMHVTNILDIRWSLDSIRHCVLDTPAACHRVWSFGLSTVVDGGHDVALLQLLDRLDTFLRLLWADECSVPATSSFELVVAMDTLADCFDVASFRQFLDRSWVDIAMALATAGRVSALTVVFLRHGYHVVPHRCSILSALPASIPPRAFQHLLPAIRFPHHPGHSNPSFPSYSIGSDGMSVVEVVLREGPDVTPDVVAAYNHSFESEEDGKREALGHWFASRCFEMDSLFGLIEDAMALLALAWVSISTNDASLGPIDSATTLPSASSHSNHPHKRLAQLQREFDQLYLFAVEFQLTPSWTIQDWRHEMEQNQNSTTTSSAKIQLLRGHPAAAAASDPLLTVLRRGFIREVDLCAYISSMDLTNLPDFAWASRIIQASSPLASNAPEARYIQDVTQLVSVVLACCFGFELNQQEEEGGGSNDGNMQAFIECAWVMFETLPKVLPDVSLQEEADALERLMTGMEILASYHVYVSPKTLKQQQQHASATSSSSSPTTSPQQHPPNQQHLTTTLPCSLFASDLVRRCCAFATHQPNHVINVDKLVDDMLQLQLYAFPSVLSVDSTRAMVVRSLLATSSAPSPRLRQLCPHPQLLVDAAACHFQAAPSSTSPGIALALTYCAWAEQTLEANKEDHPIRAISTSYKAIVQATQWLEQCHGHDISPSSILALSPSARLATVQELLLHRPQDCIDHLDQLQDVALWLDLTNNTSKTLSQMRVWAAYAYLQTGHVLNAIQLTTALLRDKTAINDDDAANDAIVAQVTSLALDLTTTGGGQGYYEARRDLSRVAVMAVPDPSVAFLALLDAAKQLDAVVRAMKVLRLTDADIAAEKMDNRRVSISEWLLDQLSVHQDIIQHDSILYQQSLSASMQLVAVFATDVVVAELQPINEAPVKHEDDKEDGDNDGLADLVGRLAASLLDTGHDMDLAIAYLNALPPSRAFAIWTAACGNLGDGKDSAGKLSHLATAAHAFFSPWYPELAAPFASLQVESKQSADLDIVERLLGSLDRGRFQVDHVYRDSILVALLHYNQNHNTTSTTIAFTLCEQYRIRPWELCMHFLESLVVSDLAETATTTRDVELKKAHQVVVPPRGIPLLEHLLTEPMTLSRRLLHVTLFRVNPYDSIAWEFLWRVCLECHKRLVLVLLHDDQTPCDKVKKDDDDVAQSTMIPVDRLKLFVACAKKLREAGLPVHIAHFCGPATTFCTPADVQLAVQAAIPHLSGTSIKTLAMLLSKLHNVPASAVIVIYMDIIWTHESNVDLAYEATKPFLSGVSTDHVVWLANHFVGLPSATSSVPPMYGHTFQSPAVFGARLTPSKRLEIVSDLYKLVSSRHVQGNSSMDVALLGNAVLWSALLALLAVSHVEFVLDTRDKSPTFPFDEAIAVWCARGLSLERCRMLLQLTSALDDGRDHQVYFTRHIAGMLHTHVPQLVDANDMANTQEEEHPLHVYLVTKWTPTTTGDPWAELPLQLPDVEPLDQLFCDTVLAWLNDVEPCASTVTLLKWLAQLAPSDAVAANHTTSSILSMLYDLHGDIPWKDHAALVTSDFGAVFDLALQHVPDTPSTNDGLAQLFIYWETSTTTTTQHGLSPSATPFTSWSWPDELHKVICTRLELDVPSPPNHPSPRRSDHPSLWRRLWQRRNWAEPLLESLLRNTATAYASLTEADALSFLTECKFATVALLSPFQALHMAAVPLLDWSRLSASHLELLLVRFSLQQLQSMPQVPWERVVRHCQRQDRMAIATRTSSSQHHALTSLLHVVVGFVVEDDFSMASRVLCYAANVHPMAWHTTMYEPLLKQFLAGWQLHHASIDVPRQQLVDKLAYLVD</sequence>